<proteinExistence type="predicted"/>
<dbReference type="Proteomes" id="UP000078240">
    <property type="component" value="Unassembled WGS sequence"/>
</dbReference>
<dbReference type="AlphaFoldDB" id="A0A179GP91"/>
<sequence length="123" mass="13599">MSTILQYVPPYYYSAFAASPERPVANNRLQENHFYSIRPSLGSLQEPQNPPWLMSAYPRRPRVNTLSGPLALSARMAAVCLARPLYREMGFRPLVVGPLLLDDLVPVCGLPSGARAGWVSVDV</sequence>
<reference evidence="1 2" key="1">
    <citation type="submission" date="2016-01" db="EMBL/GenBank/DDBJ databases">
        <title>Biosynthesis of antibiotic leucinostatins and their inhibition on Phytophthora in bio-control Purpureocillium lilacinum.</title>
        <authorList>
            <person name="Wang G."/>
            <person name="Liu Z."/>
            <person name="Lin R."/>
            <person name="Li E."/>
            <person name="Mao Z."/>
            <person name="Ling J."/>
            <person name="Yin W."/>
            <person name="Xie B."/>
        </authorList>
    </citation>
    <scope>NUCLEOTIDE SEQUENCE [LARGE SCALE GENOMIC DNA]</scope>
    <source>
        <strain evidence="1">PLBJ-1</strain>
    </source>
</reference>
<accession>A0A179GP91</accession>
<comment type="caution">
    <text evidence="1">The sequence shown here is derived from an EMBL/GenBank/DDBJ whole genome shotgun (WGS) entry which is preliminary data.</text>
</comment>
<protein>
    <submittedName>
        <fullName evidence="1">Uncharacterized protein</fullName>
    </submittedName>
</protein>
<evidence type="ECO:0000313" key="1">
    <source>
        <dbReference type="EMBL" id="OAQ79737.1"/>
    </source>
</evidence>
<evidence type="ECO:0000313" key="2">
    <source>
        <dbReference type="Proteomes" id="UP000078240"/>
    </source>
</evidence>
<organism evidence="1 2">
    <name type="scientific">Purpureocillium lilacinum</name>
    <name type="common">Paecilomyces lilacinus</name>
    <dbReference type="NCBI Taxonomy" id="33203"/>
    <lineage>
        <taxon>Eukaryota</taxon>
        <taxon>Fungi</taxon>
        <taxon>Dikarya</taxon>
        <taxon>Ascomycota</taxon>
        <taxon>Pezizomycotina</taxon>
        <taxon>Sordariomycetes</taxon>
        <taxon>Hypocreomycetidae</taxon>
        <taxon>Hypocreales</taxon>
        <taxon>Ophiocordycipitaceae</taxon>
        <taxon>Purpureocillium</taxon>
    </lineage>
</organism>
<gene>
    <name evidence="1" type="ORF">VFPBJ_05322</name>
</gene>
<name>A0A179GP91_PURLI</name>
<dbReference type="EMBL" id="LSBH01000004">
    <property type="protein sequence ID" value="OAQ79737.1"/>
    <property type="molecule type" value="Genomic_DNA"/>
</dbReference>